<evidence type="ECO:0000313" key="2">
    <source>
        <dbReference type="Proteomes" id="UP000727407"/>
    </source>
</evidence>
<reference evidence="1" key="1">
    <citation type="submission" date="2020-07" db="EMBL/GenBank/DDBJ databases">
        <title>Clarias magur genome sequencing, assembly and annotation.</title>
        <authorList>
            <person name="Kushwaha B."/>
            <person name="Kumar R."/>
            <person name="Das P."/>
            <person name="Joshi C.G."/>
            <person name="Kumar D."/>
            <person name="Nagpure N.S."/>
            <person name="Pandey M."/>
            <person name="Agarwal S."/>
            <person name="Srivastava S."/>
            <person name="Singh M."/>
            <person name="Sahoo L."/>
            <person name="Jayasankar P."/>
            <person name="Meher P.K."/>
            <person name="Koringa P.G."/>
            <person name="Iquebal M.A."/>
            <person name="Das S.P."/>
            <person name="Bit A."/>
            <person name="Patnaik S."/>
            <person name="Patel N."/>
            <person name="Shah T.M."/>
            <person name="Hinsu A."/>
            <person name="Jena J.K."/>
        </authorList>
    </citation>
    <scope>NUCLEOTIDE SEQUENCE</scope>
    <source>
        <strain evidence="1">CIFAMagur01</strain>
        <tissue evidence="1">Testis</tissue>
    </source>
</reference>
<dbReference type="Proteomes" id="UP000727407">
    <property type="component" value="Unassembled WGS sequence"/>
</dbReference>
<protein>
    <submittedName>
        <fullName evidence="1">Sentrin-specific protease 3-like</fullName>
    </submittedName>
</protein>
<dbReference type="EMBL" id="QNUK01000612">
    <property type="protein sequence ID" value="KAF5891136.1"/>
    <property type="molecule type" value="Genomic_DNA"/>
</dbReference>
<dbReference type="GO" id="GO:0006508">
    <property type="term" value="P:proteolysis"/>
    <property type="evidence" value="ECO:0007669"/>
    <property type="project" value="UniProtKB-KW"/>
</dbReference>
<dbReference type="GO" id="GO:0008233">
    <property type="term" value="F:peptidase activity"/>
    <property type="evidence" value="ECO:0007669"/>
    <property type="project" value="UniProtKB-KW"/>
</dbReference>
<keyword evidence="1" id="KW-0645">Protease</keyword>
<organism evidence="1 2">
    <name type="scientific">Clarias magur</name>
    <name type="common">Asian catfish</name>
    <name type="synonym">Macropteronotus magur</name>
    <dbReference type="NCBI Taxonomy" id="1594786"/>
    <lineage>
        <taxon>Eukaryota</taxon>
        <taxon>Metazoa</taxon>
        <taxon>Chordata</taxon>
        <taxon>Craniata</taxon>
        <taxon>Vertebrata</taxon>
        <taxon>Euteleostomi</taxon>
        <taxon>Actinopterygii</taxon>
        <taxon>Neopterygii</taxon>
        <taxon>Teleostei</taxon>
        <taxon>Ostariophysi</taxon>
        <taxon>Siluriformes</taxon>
        <taxon>Clariidae</taxon>
        <taxon>Clarias</taxon>
    </lineage>
</organism>
<sequence>MDTGETETDGSFSDRMRDGVVENAGPVVRYSPGRSARFWRNGVRERKQASWGLGLRRCISIHHRLAWQWRTWRQRARWAVFLGYRGACGLRRTQRPKH</sequence>
<dbReference type="AlphaFoldDB" id="A0A8J4WU49"/>
<comment type="caution">
    <text evidence="1">The sequence shown here is derived from an EMBL/GenBank/DDBJ whole genome shotgun (WGS) entry which is preliminary data.</text>
</comment>
<keyword evidence="1" id="KW-0378">Hydrolase</keyword>
<name>A0A8J4WU49_CLAMG</name>
<gene>
    <name evidence="1" type="ORF">DAT39_019162</name>
</gene>
<keyword evidence="2" id="KW-1185">Reference proteome</keyword>
<evidence type="ECO:0000313" key="1">
    <source>
        <dbReference type="EMBL" id="KAF5891136.1"/>
    </source>
</evidence>
<accession>A0A8J4WU49</accession>
<proteinExistence type="predicted"/>